<feature type="chain" id="PRO_5018662593" description="Thrombomodulin" evidence="18">
    <location>
        <begin position="20"/>
        <end position="493"/>
    </location>
</feature>
<keyword evidence="7 18" id="KW-0732">Signal</keyword>
<dbReference type="SMART" id="SM00181">
    <property type="entry name" value="EGF"/>
    <property type="match status" value="8"/>
</dbReference>
<evidence type="ECO:0000256" key="1">
    <source>
        <dbReference type="ARBA" id="ARBA00004479"/>
    </source>
</evidence>
<protein>
    <recommendedName>
        <fullName evidence="3">Thrombomodulin</fullName>
    </recommendedName>
</protein>
<dbReference type="GO" id="GO:0004888">
    <property type="term" value="F:transmembrane signaling receptor activity"/>
    <property type="evidence" value="ECO:0007669"/>
    <property type="project" value="InterPro"/>
</dbReference>
<evidence type="ECO:0000256" key="7">
    <source>
        <dbReference type="ARBA" id="ARBA00022729"/>
    </source>
</evidence>
<keyword evidence="5 17" id="KW-0245">EGF-like domain</keyword>
<dbReference type="InterPro" id="IPR000152">
    <property type="entry name" value="EGF-type_Asp/Asn_hydroxyl_site"/>
</dbReference>
<dbReference type="AlphaFoldDB" id="A0A3Q3BAF9"/>
<dbReference type="GO" id="GO:0005509">
    <property type="term" value="F:calcium ion binding"/>
    <property type="evidence" value="ECO:0007669"/>
    <property type="project" value="InterPro"/>
</dbReference>
<dbReference type="SUPFAM" id="SSF57196">
    <property type="entry name" value="EGF/Laminin"/>
    <property type="match status" value="4"/>
</dbReference>
<evidence type="ECO:0000256" key="14">
    <source>
        <dbReference type="ARBA" id="ARBA00023180"/>
    </source>
</evidence>
<evidence type="ECO:0000256" key="11">
    <source>
        <dbReference type="ARBA" id="ARBA00022989"/>
    </source>
</evidence>
<comment type="caution">
    <text evidence="17">Lacks conserved residue(s) required for the propagation of feature annotation.</text>
</comment>
<organism evidence="20 21">
    <name type="scientific">Kryptolebias marmoratus</name>
    <name type="common">Mangrove killifish</name>
    <name type="synonym">Rivulus marmoratus</name>
    <dbReference type="NCBI Taxonomy" id="37003"/>
    <lineage>
        <taxon>Eukaryota</taxon>
        <taxon>Metazoa</taxon>
        <taxon>Chordata</taxon>
        <taxon>Craniata</taxon>
        <taxon>Vertebrata</taxon>
        <taxon>Euteleostomi</taxon>
        <taxon>Actinopterygii</taxon>
        <taxon>Neopterygii</taxon>
        <taxon>Teleostei</taxon>
        <taxon>Neoteleostei</taxon>
        <taxon>Acanthomorphata</taxon>
        <taxon>Ovalentaria</taxon>
        <taxon>Atherinomorphae</taxon>
        <taxon>Cyprinodontiformes</taxon>
        <taxon>Rivulidae</taxon>
        <taxon>Kryptolebias</taxon>
    </lineage>
</organism>
<evidence type="ECO:0000256" key="17">
    <source>
        <dbReference type="PROSITE-ProRule" id="PRU00076"/>
    </source>
</evidence>
<dbReference type="GO" id="GO:0016020">
    <property type="term" value="C:membrane"/>
    <property type="evidence" value="ECO:0007669"/>
    <property type="project" value="UniProtKB-SubCell"/>
</dbReference>
<dbReference type="PROSITE" id="PS50026">
    <property type="entry name" value="EGF_3"/>
    <property type="match status" value="3"/>
</dbReference>
<keyword evidence="12" id="KW-0472">Membrane</keyword>
<reference evidence="20" key="2">
    <citation type="submission" date="2025-09" db="UniProtKB">
        <authorList>
            <consortium name="Ensembl"/>
        </authorList>
    </citation>
    <scope>IDENTIFICATION</scope>
</reference>
<evidence type="ECO:0000256" key="15">
    <source>
        <dbReference type="ARBA" id="ARBA00045242"/>
    </source>
</evidence>
<dbReference type="InterPro" id="IPR000742">
    <property type="entry name" value="EGF"/>
</dbReference>
<dbReference type="InterPro" id="IPR009030">
    <property type="entry name" value="Growth_fac_rcpt_cys_sf"/>
</dbReference>
<reference evidence="20" key="1">
    <citation type="submission" date="2025-08" db="UniProtKB">
        <authorList>
            <consortium name="Ensembl"/>
        </authorList>
    </citation>
    <scope>IDENTIFICATION</scope>
</reference>
<keyword evidence="4" id="KW-0964">Secreted</keyword>
<evidence type="ECO:0000256" key="4">
    <source>
        <dbReference type="ARBA" id="ARBA00022525"/>
    </source>
</evidence>
<dbReference type="GO" id="GO:0030246">
    <property type="term" value="F:carbohydrate binding"/>
    <property type="evidence" value="ECO:0007669"/>
    <property type="project" value="UniProtKB-KW"/>
</dbReference>
<evidence type="ECO:0000313" key="20">
    <source>
        <dbReference type="Ensembl" id="ENSKMAP00000026096.1"/>
    </source>
</evidence>
<proteinExistence type="predicted"/>
<keyword evidence="6" id="KW-0812">Transmembrane</keyword>
<dbReference type="STRING" id="37003.ENSKMAP00000026096"/>
<name>A0A3Q3BAF9_KRYMA</name>
<evidence type="ECO:0000256" key="5">
    <source>
        <dbReference type="ARBA" id="ARBA00022536"/>
    </source>
</evidence>
<evidence type="ECO:0000313" key="21">
    <source>
        <dbReference type="Proteomes" id="UP000264800"/>
    </source>
</evidence>
<keyword evidence="8" id="KW-0430">Lectin</keyword>
<dbReference type="Pfam" id="PF09064">
    <property type="entry name" value="EGF_Tme5"/>
    <property type="match status" value="1"/>
</dbReference>
<feature type="domain" description="EGF-like" evidence="19">
    <location>
        <begin position="405"/>
        <end position="439"/>
    </location>
</feature>
<dbReference type="InterPro" id="IPR051505">
    <property type="entry name" value="C-type_lectin_domain"/>
</dbReference>
<accession>A0A3Q3BAF9</accession>
<evidence type="ECO:0000256" key="16">
    <source>
        <dbReference type="ARBA" id="ARBA00046453"/>
    </source>
</evidence>
<dbReference type="PANTHER" id="PTHR14789">
    <property type="entry name" value="CHONDROLECTIN VARIANT CHODLFDELTAE"/>
    <property type="match status" value="1"/>
</dbReference>
<evidence type="ECO:0000256" key="9">
    <source>
        <dbReference type="ARBA" id="ARBA00022737"/>
    </source>
</evidence>
<dbReference type="Gene3D" id="2.10.25.10">
    <property type="entry name" value="Laminin"/>
    <property type="match status" value="6"/>
</dbReference>
<keyword evidence="21" id="KW-1185">Reference proteome</keyword>
<dbReference type="Proteomes" id="UP000264800">
    <property type="component" value="Unplaced"/>
</dbReference>
<comment type="function">
    <text evidence="15">Endothelial cell receptor that plays a critical role in regulating several physiological processes including hemostasis, coagulation, fibrinolysis, inflammation, and angiogenesis. Acts as a cofactor for thrombin activation of protein C/PROC on the surface of vascular endothelial cells leading to initiation of the activated protein C anticoagulant pathway. Also accelerates the activation of the plasma carboxypeptidase B2/CPB2, which catalyzes removal of C-terminal basic amino acids from its substrates including kinins or anaphylatoxins leading to fibrinolysis inhibition. Plays critical protective roles in changing the cleavage specificity of protease-activated receptor 1/PAR1, inhibiting endothelial cell permeability and inflammation. Suppresses inflammation distinctly from its anticoagulant cofactor activity by sequestering HMGB1 thereby preventing it from engaging cellular receptors such as RAGE and contributing to the inflammatory response.</text>
</comment>
<dbReference type="Pfam" id="PF07645">
    <property type="entry name" value="EGF_CA"/>
    <property type="match status" value="3"/>
</dbReference>
<keyword evidence="10" id="KW-0654">Proteoglycan</keyword>
<dbReference type="PROSITE" id="PS01186">
    <property type="entry name" value="EGF_2"/>
    <property type="match status" value="1"/>
</dbReference>
<evidence type="ECO:0000256" key="6">
    <source>
        <dbReference type="ARBA" id="ARBA00022692"/>
    </source>
</evidence>
<evidence type="ECO:0000256" key="2">
    <source>
        <dbReference type="ARBA" id="ARBA00004613"/>
    </source>
</evidence>
<feature type="domain" description="EGF-like" evidence="19">
    <location>
        <begin position="364"/>
        <end position="404"/>
    </location>
</feature>
<dbReference type="SUPFAM" id="SSF57184">
    <property type="entry name" value="Growth factor receptor domain"/>
    <property type="match status" value="1"/>
</dbReference>
<comment type="subunit">
    <text evidence="16">Interacts with ITGAL, ITGAM and ITGB2. Interacts with thrombin/F2; this interaction switches the specificity of thrombin from a procoagulant to an anticoagulant and antifibrinolytic protease. Interacts with ANGP1 and ANGP2; these interactions significantly inhibit the generation of activated PC and TAFIa/CPB2 by the thrombin/thrombomodulin complex. Interacts with PF4; this interaction enhances generation of activated protein C. Interacts with HMGB1; this interaction inhibits HMGB1 inflammatory activity.</text>
</comment>
<feature type="domain" description="EGF-like" evidence="19">
    <location>
        <begin position="204"/>
        <end position="240"/>
    </location>
</feature>
<evidence type="ECO:0000256" key="3">
    <source>
        <dbReference type="ARBA" id="ARBA00019822"/>
    </source>
</evidence>
<evidence type="ECO:0000256" key="8">
    <source>
        <dbReference type="ARBA" id="ARBA00022734"/>
    </source>
</evidence>
<sequence length="493" mass="51993">ASSIKLCQIFLLSFLVVEQLNGGSKRKTCSTMVCPVISITSCTDFAGQLIESNSSSNDQVKALSRLTGGGSGRYWVSGSWGPNCAAALVRRGQISAVVLVPCRDELEGFACQYHPAHVCGALSGDVQYIINTTALFQLLDSDSPPPGTVALVGGAQQPASKHLCMGDWIQAPWNCEVMSGGCEHRCDPNTKTCTCPEAHGLQPNGFSCEDPCTAEGKECVDVSGGYRCVCAHGFAEDDGVCVNVSICLSCEHNCSKVAGVYRCKCMEGFTVDPENPTKCKPCEIQEGGCEHECAEDPSDSPVCFCPPGQTVSPANRVSCEAPAPGDPCAALRCQQTCYTDADGSARCGCEHGLTLAGDGTSCADVDECADARHCPGENVRCVNTRHGFECACEAGYKKAGVQCVDVDECVSAPCEHICTNAPGGFTCACYDGYRPDAEELNKCVLFCGAEECPAVCDPNDPLLCYCPEGYVVEERDKGICSHSTECVGKSQSS</sequence>
<dbReference type="OMA" id="ECADARH"/>
<evidence type="ECO:0000256" key="10">
    <source>
        <dbReference type="ARBA" id="ARBA00022974"/>
    </source>
</evidence>
<dbReference type="FunFam" id="2.10.25.10:FF:000014">
    <property type="entry name" value="Latent-transforming growth factor beta-binding protein 3"/>
    <property type="match status" value="1"/>
</dbReference>
<dbReference type="GO" id="GO:0005576">
    <property type="term" value="C:extracellular region"/>
    <property type="evidence" value="ECO:0007669"/>
    <property type="project" value="UniProtKB-SubCell"/>
</dbReference>
<dbReference type="Ensembl" id="ENSKMAT00000026423.1">
    <property type="protein sequence ID" value="ENSKMAP00000026096.1"/>
    <property type="gene ID" value="ENSKMAG00000019337.1"/>
</dbReference>
<evidence type="ECO:0000256" key="13">
    <source>
        <dbReference type="ARBA" id="ARBA00023157"/>
    </source>
</evidence>
<dbReference type="SMART" id="SM00179">
    <property type="entry name" value="EGF_CA"/>
    <property type="match status" value="5"/>
</dbReference>
<evidence type="ECO:0000256" key="18">
    <source>
        <dbReference type="SAM" id="SignalP"/>
    </source>
</evidence>
<keyword evidence="11" id="KW-1133">Transmembrane helix</keyword>
<feature type="signal peptide" evidence="18">
    <location>
        <begin position="1"/>
        <end position="19"/>
    </location>
</feature>
<comment type="subcellular location">
    <subcellularLocation>
        <location evidence="1">Membrane</location>
        <topology evidence="1">Single-pass type I membrane protein</topology>
    </subcellularLocation>
    <subcellularLocation>
        <location evidence="2">Secreted</location>
    </subcellularLocation>
</comment>
<evidence type="ECO:0000259" key="19">
    <source>
        <dbReference type="PROSITE" id="PS50026"/>
    </source>
</evidence>
<evidence type="ECO:0000256" key="12">
    <source>
        <dbReference type="ARBA" id="ARBA00023136"/>
    </source>
</evidence>
<keyword evidence="9" id="KW-0677">Repeat</keyword>
<dbReference type="PROSITE" id="PS00010">
    <property type="entry name" value="ASX_HYDROXYL"/>
    <property type="match status" value="3"/>
</dbReference>
<dbReference type="InterPro" id="IPR015149">
    <property type="entry name" value="Tme5_EGF-like"/>
</dbReference>
<dbReference type="PROSITE" id="PS01187">
    <property type="entry name" value="EGF_CA"/>
    <property type="match status" value="1"/>
</dbReference>
<keyword evidence="13" id="KW-1015">Disulfide bond</keyword>
<dbReference type="InterPro" id="IPR018097">
    <property type="entry name" value="EGF_Ca-bd_CS"/>
</dbReference>
<dbReference type="GeneTree" id="ENSGT00940000164218"/>
<keyword evidence="14" id="KW-0325">Glycoprotein</keyword>
<dbReference type="InterPro" id="IPR001881">
    <property type="entry name" value="EGF-like_Ca-bd_dom"/>
</dbReference>
<dbReference type="InterPro" id="IPR049883">
    <property type="entry name" value="NOTCH1_EGF-like"/>
</dbReference>